<accession>A0A6J5XWX6</accession>
<protein>
    <submittedName>
        <fullName evidence="2">Uncharacterized protein</fullName>
    </submittedName>
</protein>
<organism evidence="2 3">
    <name type="scientific">Prunus armeniaca</name>
    <name type="common">Apricot</name>
    <name type="synonym">Armeniaca vulgaris</name>
    <dbReference type="NCBI Taxonomy" id="36596"/>
    <lineage>
        <taxon>Eukaryota</taxon>
        <taxon>Viridiplantae</taxon>
        <taxon>Streptophyta</taxon>
        <taxon>Embryophyta</taxon>
        <taxon>Tracheophyta</taxon>
        <taxon>Spermatophyta</taxon>
        <taxon>Magnoliopsida</taxon>
        <taxon>eudicotyledons</taxon>
        <taxon>Gunneridae</taxon>
        <taxon>Pentapetalae</taxon>
        <taxon>rosids</taxon>
        <taxon>fabids</taxon>
        <taxon>Rosales</taxon>
        <taxon>Rosaceae</taxon>
        <taxon>Amygdaloideae</taxon>
        <taxon>Amygdaleae</taxon>
        <taxon>Prunus</taxon>
    </lineage>
</organism>
<evidence type="ECO:0000313" key="2">
    <source>
        <dbReference type="EMBL" id="CAB4318179.1"/>
    </source>
</evidence>
<evidence type="ECO:0000256" key="1">
    <source>
        <dbReference type="SAM" id="MobiDB-lite"/>
    </source>
</evidence>
<sequence>MHCGDKDEGDHSYSGHKRMINNKQQFKCGSSSSNALINPSTEEKHKPQMNVLARKPNKTSDIKAELRIVTQASHGRVQKAFLATAIPNRNQAFLQGF</sequence>
<dbReference type="Proteomes" id="UP000507245">
    <property type="component" value="Unassembled WGS sequence"/>
</dbReference>
<dbReference type="AlphaFoldDB" id="A0A6J5XWX6"/>
<dbReference type="EMBL" id="CAEKKB010000007">
    <property type="protein sequence ID" value="CAB4318179.1"/>
    <property type="molecule type" value="Genomic_DNA"/>
</dbReference>
<reference evidence="3" key="1">
    <citation type="journal article" date="2020" name="Genome Biol.">
        <title>Gamete binning: chromosome-level and haplotype-resolved genome assembly enabled by high-throughput single-cell sequencing of gamete genomes.</title>
        <authorList>
            <person name="Campoy J.A."/>
            <person name="Sun H."/>
            <person name="Goel M."/>
            <person name="Jiao W.-B."/>
            <person name="Folz-Donahue K."/>
            <person name="Wang N."/>
            <person name="Rubio M."/>
            <person name="Liu C."/>
            <person name="Kukat C."/>
            <person name="Ruiz D."/>
            <person name="Huettel B."/>
            <person name="Schneeberger K."/>
        </authorList>
    </citation>
    <scope>NUCLEOTIDE SEQUENCE [LARGE SCALE GENOMIC DNA]</scope>
    <source>
        <strain evidence="3">cv. Rojo Pasion</strain>
    </source>
</reference>
<gene>
    <name evidence="2" type="ORF">ORAREDHAP_LOCUS45166</name>
</gene>
<evidence type="ECO:0000313" key="3">
    <source>
        <dbReference type="Proteomes" id="UP000507245"/>
    </source>
</evidence>
<feature type="region of interest" description="Disordered" evidence="1">
    <location>
        <begin position="26"/>
        <end position="58"/>
    </location>
</feature>
<feature type="compositionally biased region" description="Polar residues" evidence="1">
    <location>
        <begin position="26"/>
        <end position="40"/>
    </location>
</feature>
<name>A0A6J5XWX6_PRUAR</name>
<keyword evidence="3" id="KW-1185">Reference proteome</keyword>
<proteinExistence type="predicted"/>